<dbReference type="Gene3D" id="3.30.465.10">
    <property type="match status" value="1"/>
</dbReference>
<name>A0A1Q2LHQ0_9HELI</name>
<evidence type="ECO:0000256" key="16">
    <source>
        <dbReference type="ARBA" id="ARBA00023316"/>
    </source>
</evidence>
<dbReference type="InterPro" id="IPR003170">
    <property type="entry name" value="MurB"/>
</dbReference>
<evidence type="ECO:0000256" key="19">
    <source>
        <dbReference type="HAMAP-Rule" id="MF_00037"/>
    </source>
</evidence>
<dbReference type="GO" id="GO:0005829">
    <property type="term" value="C:cytosol"/>
    <property type="evidence" value="ECO:0007669"/>
    <property type="project" value="TreeGrafter"/>
</dbReference>
<reference evidence="21 22" key="1">
    <citation type="submission" date="2017-02" db="EMBL/GenBank/DDBJ databases">
        <title>Whole genome sequencing of Helicobacter bilis strain AAQJH.</title>
        <authorList>
            <person name="Conlan S."/>
            <person name="Thomas P.J."/>
            <person name="Mullikin J."/>
            <person name="Palmore T.N."/>
            <person name="Frank K.M."/>
            <person name="Segre J.A."/>
        </authorList>
    </citation>
    <scope>NUCLEOTIDE SEQUENCE [LARGE SCALE GENOMIC DNA]</scope>
    <source>
        <strain evidence="21 22">AAQJH</strain>
    </source>
</reference>
<keyword evidence="13 19" id="KW-0573">Peptidoglycan synthesis</keyword>
<dbReference type="GO" id="GO:0008360">
    <property type="term" value="P:regulation of cell shape"/>
    <property type="evidence" value="ECO:0007669"/>
    <property type="project" value="UniProtKB-KW"/>
</dbReference>
<dbReference type="GO" id="GO:0009252">
    <property type="term" value="P:peptidoglycan biosynthetic process"/>
    <property type="evidence" value="ECO:0007669"/>
    <property type="project" value="UniProtKB-UniRule"/>
</dbReference>
<dbReference type="GO" id="GO:0008762">
    <property type="term" value="F:UDP-N-acetylmuramate dehydrogenase activity"/>
    <property type="evidence" value="ECO:0007669"/>
    <property type="project" value="UniProtKB-UniRule"/>
</dbReference>
<evidence type="ECO:0000256" key="15">
    <source>
        <dbReference type="ARBA" id="ARBA00023306"/>
    </source>
</evidence>
<dbReference type="HAMAP" id="MF_00037">
    <property type="entry name" value="MurB"/>
    <property type="match status" value="1"/>
</dbReference>
<keyword evidence="8 19" id="KW-0132">Cell division</keyword>
<comment type="subcellular location">
    <subcellularLocation>
        <location evidence="3 19">Cytoplasm</location>
    </subcellularLocation>
</comment>
<dbReference type="EC" id="1.3.1.98" evidence="5 19"/>
<feature type="active site" description="Proton donor" evidence="19">
    <location>
        <position position="224"/>
    </location>
</feature>
<dbReference type="PANTHER" id="PTHR21071">
    <property type="entry name" value="UDP-N-ACETYLENOLPYRUVOYLGLUCOSAMINE REDUCTASE"/>
    <property type="match status" value="1"/>
</dbReference>
<dbReference type="UniPathway" id="UPA00219"/>
<evidence type="ECO:0000256" key="7">
    <source>
        <dbReference type="ARBA" id="ARBA00022490"/>
    </source>
</evidence>
<dbReference type="Pfam" id="PF02873">
    <property type="entry name" value="MurB_C"/>
    <property type="match status" value="1"/>
</dbReference>
<keyword evidence="7 19" id="KW-0963">Cytoplasm</keyword>
<evidence type="ECO:0000256" key="9">
    <source>
        <dbReference type="ARBA" id="ARBA00022630"/>
    </source>
</evidence>
<feature type="active site" evidence="19">
    <location>
        <position position="182"/>
    </location>
</feature>
<protein>
    <recommendedName>
        <fullName evidence="6 19">UDP-N-acetylenolpyruvoylglucosamine reductase</fullName>
        <ecNumber evidence="5 19">1.3.1.98</ecNumber>
    </recommendedName>
    <alternativeName>
        <fullName evidence="17 19">UDP-N-acetylmuramate dehydrogenase</fullName>
    </alternativeName>
</protein>
<evidence type="ECO:0000313" key="22">
    <source>
        <dbReference type="Proteomes" id="UP000188298"/>
    </source>
</evidence>
<comment type="cofactor">
    <cofactor evidence="1 19">
        <name>FAD</name>
        <dbReference type="ChEBI" id="CHEBI:57692"/>
    </cofactor>
</comment>
<dbReference type="Proteomes" id="UP000188298">
    <property type="component" value="Chromosome"/>
</dbReference>
<comment type="catalytic activity">
    <reaction evidence="18 19">
        <text>UDP-N-acetyl-alpha-D-muramate + NADP(+) = UDP-N-acetyl-3-O-(1-carboxyvinyl)-alpha-D-glucosamine + NADPH + H(+)</text>
        <dbReference type="Rhea" id="RHEA:12248"/>
        <dbReference type="ChEBI" id="CHEBI:15378"/>
        <dbReference type="ChEBI" id="CHEBI:57783"/>
        <dbReference type="ChEBI" id="CHEBI:58349"/>
        <dbReference type="ChEBI" id="CHEBI:68483"/>
        <dbReference type="ChEBI" id="CHEBI:70757"/>
        <dbReference type="EC" id="1.3.1.98"/>
    </reaction>
</comment>
<evidence type="ECO:0000256" key="10">
    <source>
        <dbReference type="ARBA" id="ARBA00022827"/>
    </source>
</evidence>
<gene>
    <name evidence="19" type="primary">murB</name>
    <name evidence="21" type="ORF">XJ32_05055</name>
</gene>
<dbReference type="AlphaFoldDB" id="A0A1Q2LHQ0"/>
<dbReference type="SUPFAM" id="SSF56194">
    <property type="entry name" value="Uridine diphospho-N-Acetylenolpyruvylglucosamine reductase, MurB, C-terminal domain"/>
    <property type="match status" value="1"/>
</dbReference>
<dbReference type="RefSeq" id="WP_077388564.1">
    <property type="nucleotide sequence ID" value="NZ_CP019645.1"/>
</dbReference>
<dbReference type="InterPro" id="IPR036318">
    <property type="entry name" value="FAD-bd_PCMH-like_sf"/>
</dbReference>
<dbReference type="Gene3D" id="3.90.78.10">
    <property type="entry name" value="UDP-N-acetylenolpyruvoylglucosamine reductase, C-terminal domain"/>
    <property type="match status" value="1"/>
</dbReference>
<keyword evidence="10 19" id="KW-0274">FAD</keyword>
<accession>A0A1Q2LHQ0</accession>
<comment type="pathway">
    <text evidence="4 19">Cell wall biogenesis; peptidoglycan biosynthesis.</text>
</comment>
<evidence type="ECO:0000256" key="12">
    <source>
        <dbReference type="ARBA" id="ARBA00022960"/>
    </source>
</evidence>
<evidence type="ECO:0000256" key="2">
    <source>
        <dbReference type="ARBA" id="ARBA00003921"/>
    </source>
</evidence>
<dbReference type="InterPro" id="IPR011601">
    <property type="entry name" value="MurB_C"/>
</dbReference>
<dbReference type="NCBIfam" id="NF010479">
    <property type="entry name" value="PRK13904.1"/>
    <property type="match status" value="1"/>
</dbReference>
<comment type="similarity">
    <text evidence="19">Belongs to the MurB family.</text>
</comment>
<feature type="domain" description="UDP-N-acetylenolpyruvoylglucosamine reductase C-terminal" evidence="20">
    <location>
        <begin position="213"/>
        <end position="297"/>
    </location>
</feature>
<evidence type="ECO:0000256" key="3">
    <source>
        <dbReference type="ARBA" id="ARBA00004496"/>
    </source>
</evidence>
<dbReference type="PANTHER" id="PTHR21071:SF4">
    <property type="entry name" value="UDP-N-ACETYLENOLPYRUVOYLGLUCOSAMINE REDUCTASE"/>
    <property type="match status" value="1"/>
</dbReference>
<proteinExistence type="inferred from homology"/>
<dbReference type="InterPro" id="IPR016169">
    <property type="entry name" value="FAD-bd_PCMH_sub2"/>
</dbReference>
<keyword evidence="14 19" id="KW-0560">Oxidoreductase</keyword>
<dbReference type="GO" id="GO:0051301">
    <property type="term" value="P:cell division"/>
    <property type="evidence" value="ECO:0007669"/>
    <property type="project" value="UniProtKB-KW"/>
</dbReference>
<evidence type="ECO:0000256" key="13">
    <source>
        <dbReference type="ARBA" id="ARBA00022984"/>
    </source>
</evidence>
<dbReference type="GO" id="GO:0050660">
    <property type="term" value="F:flavin adenine dinucleotide binding"/>
    <property type="evidence" value="ECO:0007669"/>
    <property type="project" value="InterPro"/>
</dbReference>
<dbReference type="EMBL" id="CP019645">
    <property type="protein sequence ID" value="AQQ59567.1"/>
    <property type="molecule type" value="Genomic_DNA"/>
</dbReference>
<dbReference type="NCBIfam" id="TIGR00179">
    <property type="entry name" value="murB"/>
    <property type="match status" value="1"/>
</dbReference>
<keyword evidence="15 19" id="KW-0131">Cell cycle</keyword>
<evidence type="ECO:0000256" key="18">
    <source>
        <dbReference type="ARBA" id="ARBA00048914"/>
    </source>
</evidence>
<evidence type="ECO:0000256" key="17">
    <source>
        <dbReference type="ARBA" id="ARBA00031026"/>
    </source>
</evidence>
<organism evidence="21 22">
    <name type="scientific">Helicobacter bilis</name>
    <dbReference type="NCBI Taxonomy" id="37372"/>
    <lineage>
        <taxon>Bacteria</taxon>
        <taxon>Pseudomonadati</taxon>
        <taxon>Campylobacterota</taxon>
        <taxon>Epsilonproteobacteria</taxon>
        <taxon>Campylobacterales</taxon>
        <taxon>Helicobacteraceae</taxon>
        <taxon>Helicobacter</taxon>
    </lineage>
</organism>
<keyword evidence="11 19" id="KW-0521">NADP</keyword>
<evidence type="ECO:0000256" key="5">
    <source>
        <dbReference type="ARBA" id="ARBA00012518"/>
    </source>
</evidence>
<evidence type="ECO:0000256" key="1">
    <source>
        <dbReference type="ARBA" id="ARBA00001974"/>
    </source>
</evidence>
<keyword evidence="16 19" id="KW-0961">Cell wall biogenesis/degradation</keyword>
<keyword evidence="12 19" id="KW-0133">Cell shape</keyword>
<evidence type="ECO:0000256" key="11">
    <source>
        <dbReference type="ARBA" id="ARBA00022857"/>
    </source>
</evidence>
<dbReference type="KEGG" id="hbl:XJ32_05055"/>
<dbReference type="InterPro" id="IPR036635">
    <property type="entry name" value="MurB_C_sf"/>
</dbReference>
<evidence type="ECO:0000256" key="4">
    <source>
        <dbReference type="ARBA" id="ARBA00004752"/>
    </source>
</evidence>
<feature type="active site" evidence="19">
    <location>
        <position position="294"/>
    </location>
</feature>
<evidence type="ECO:0000256" key="14">
    <source>
        <dbReference type="ARBA" id="ARBA00023002"/>
    </source>
</evidence>
<dbReference type="SUPFAM" id="SSF56176">
    <property type="entry name" value="FAD-binding/transporter-associated domain-like"/>
    <property type="match status" value="1"/>
</dbReference>
<evidence type="ECO:0000259" key="20">
    <source>
        <dbReference type="Pfam" id="PF02873"/>
    </source>
</evidence>
<evidence type="ECO:0000256" key="6">
    <source>
        <dbReference type="ARBA" id="ARBA00015188"/>
    </source>
</evidence>
<dbReference type="GO" id="GO:0071555">
    <property type="term" value="P:cell wall organization"/>
    <property type="evidence" value="ECO:0007669"/>
    <property type="project" value="UniProtKB-KW"/>
</dbReference>
<keyword evidence="9 19" id="KW-0285">Flavoprotein</keyword>
<sequence length="299" mass="33597">MQEILIDFQKYSSLKIGTKLPVKVFDIADVGAYFSNKDSKITSKKITFFENTTLQFSTPLTHTKRTFLELDSKQWHIIGKANNLLVSPNAKNLAILGDSFKYIALNEDCVEMGASVSSLQAFLFFKKHDLSGLEFLKNLPGNIGALCNMNAGMKQYEIAQILQSLNINGEWIDVEKAGLLYRTRESSGVIFAARFHKIPGFRYDLLPLFTQMRSTHPHDPSCGSCFKNPPNDYAGRLLELAGMKGFYINNVGFSDKHANFLVNLGGARFEDAIEVIELARQKVYEISGIRLECEVQICE</sequence>
<evidence type="ECO:0000256" key="8">
    <source>
        <dbReference type="ARBA" id="ARBA00022618"/>
    </source>
</evidence>
<comment type="function">
    <text evidence="2 19">Cell wall formation.</text>
</comment>
<evidence type="ECO:0000313" key="21">
    <source>
        <dbReference type="EMBL" id="AQQ59567.1"/>
    </source>
</evidence>